<evidence type="ECO:0000313" key="2">
    <source>
        <dbReference type="EMBL" id="WSE30524.1"/>
    </source>
</evidence>
<feature type="transmembrane region" description="Helical" evidence="1">
    <location>
        <begin position="216"/>
        <end position="238"/>
    </location>
</feature>
<keyword evidence="1" id="KW-0812">Transmembrane</keyword>
<keyword evidence="1" id="KW-1133">Transmembrane helix</keyword>
<accession>A0ABZ1I7W6</accession>
<feature type="transmembrane region" description="Helical" evidence="1">
    <location>
        <begin position="305"/>
        <end position="322"/>
    </location>
</feature>
<proteinExistence type="predicted"/>
<feature type="transmembrane region" description="Helical" evidence="1">
    <location>
        <begin position="328"/>
        <end position="347"/>
    </location>
</feature>
<gene>
    <name evidence="2" type="ORF">VSH64_48375</name>
</gene>
<feature type="transmembrane region" description="Helical" evidence="1">
    <location>
        <begin position="42"/>
        <end position="62"/>
    </location>
</feature>
<feature type="transmembrane region" description="Helical" evidence="1">
    <location>
        <begin position="12"/>
        <end position="30"/>
    </location>
</feature>
<reference evidence="2 3" key="1">
    <citation type="journal article" date="2015" name="Int. J. Syst. Evol. Microbiol.">
        <title>Amycolatopsis rhabdoformis sp. nov., an actinomycete isolated from a tropical forest soil.</title>
        <authorList>
            <person name="Souza W.R."/>
            <person name="Silva R.E."/>
            <person name="Goodfellow M."/>
            <person name="Busarakam K."/>
            <person name="Figueiro F.S."/>
            <person name="Ferreira D."/>
            <person name="Rodrigues-Filho E."/>
            <person name="Moraes L.A.B."/>
            <person name="Zucchi T.D."/>
        </authorList>
    </citation>
    <scope>NUCLEOTIDE SEQUENCE [LARGE SCALE GENOMIC DNA]</scope>
    <source>
        <strain evidence="2 3">NCIMB 14900</strain>
    </source>
</reference>
<organism evidence="2 3">
    <name type="scientific">Amycolatopsis rhabdoformis</name>
    <dbReference type="NCBI Taxonomy" id="1448059"/>
    <lineage>
        <taxon>Bacteria</taxon>
        <taxon>Bacillati</taxon>
        <taxon>Actinomycetota</taxon>
        <taxon>Actinomycetes</taxon>
        <taxon>Pseudonocardiales</taxon>
        <taxon>Pseudonocardiaceae</taxon>
        <taxon>Amycolatopsis</taxon>
    </lineage>
</organism>
<feature type="transmembrane region" description="Helical" evidence="1">
    <location>
        <begin position="132"/>
        <end position="150"/>
    </location>
</feature>
<name>A0ABZ1I7W6_9PSEU</name>
<evidence type="ECO:0000256" key="1">
    <source>
        <dbReference type="SAM" id="Phobius"/>
    </source>
</evidence>
<dbReference type="EMBL" id="CP142149">
    <property type="protein sequence ID" value="WSE30524.1"/>
    <property type="molecule type" value="Genomic_DNA"/>
</dbReference>
<feature type="transmembrane region" description="Helical" evidence="1">
    <location>
        <begin position="250"/>
        <end position="269"/>
    </location>
</feature>
<keyword evidence="3" id="KW-1185">Reference proteome</keyword>
<dbReference type="RefSeq" id="WP_326569469.1">
    <property type="nucleotide sequence ID" value="NZ_CP142149.1"/>
</dbReference>
<feature type="transmembrane region" description="Helical" evidence="1">
    <location>
        <begin position="82"/>
        <end position="109"/>
    </location>
</feature>
<sequence length="371" mass="39428">MDAQRAYRRVSSTFGIAVLVFSTMVGTLVVAETALKRASVEWTSALVVAGIAAVGVVVLRAVRKVASARYVDASVRRGRVGFSPAFPLTLAAWLLTAVGFGAVAGTAVVDSALDEAKSRASLQAYADFPDPILFLFAGLVLLAAAGYYSWRFRERHEVLQLEAAGIVVLNEPEPPRPIKATRLWLVGTLVDALLFAGAIVPRLFTDNDRPTSDELLTGGFGVLAGPAVVSFSILLLMMANWSTRRSAWRAVSRPTSLGAIALVLIGVALDRGAGLEVVGAVVGCSGILLGSITCLNIMTRGAQPWMGLLYLAGNYVYGYLTAPNGDYALPQGITGWIIAILAAAFAIREAYKHYREWTELTPPGFAPAPPY</sequence>
<protein>
    <submittedName>
        <fullName evidence="2">Uncharacterized protein</fullName>
    </submittedName>
</protein>
<evidence type="ECO:0000313" key="3">
    <source>
        <dbReference type="Proteomes" id="UP001330812"/>
    </source>
</evidence>
<keyword evidence="1" id="KW-0472">Membrane</keyword>
<feature type="transmembrane region" description="Helical" evidence="1">
    <location>
        <begin position="183"/>
        <end position="204"/>
    </location>
</feature>
<feature type="transmembrane region" description="Helical" evidence="1">
    <location>
        <begin position="275"/>
        <end position="298"/>
    </location>
</feature>
<dbReference type="Proteomes" id="UP001330812">
    <property type="component" value="Chromosome"/>
</dbReference>